<keyword evidence="8 17" id="KW-0067">ATP-binding</keyword>
<dbReference type="PROSITE" id="PS50067">
    <property type="entry name" value="KINESIN_MOTOR_2"/>
    <property type="match status" value="1"/>
</dbReference>
<name>A0A154P8G1_DUFNO</name>
<dbReference type="Pfam" id="PF00225">
    <property type="entry name" value="Kinesin"/>
    <property type="match status" value="1"/>
</dbReference>
<dbReference type="GO" id="GO:0003677">
    <property type="term" value="F:DNA binding"/>
    <property type="evidence" value="ECO:0007669"/>
    <property type="project" value="UniProtKB-KW"/>
</dbReference>
<dbReference type="InterPro" id="IPR019821">
    <property type="entry name" value="Kinesin_motor_CS"/>
</dbReference>
<keyword evidence="10" id="KW-0411">Iron-sulfur</keyword>
<evidence type="ECO:0000256" key="10">
    <source>
        <dbReference type="ARBA" id="ARBA00023014"/>
    </source>
</evidence>
<feature type="binding site" evidence="17">
    <location>
        <begin position="85"/>
        <end position="92"/>
    </location>
    <ligand>
        <name>ATP</name>
        <dbReference type="ChEBI" id="CHEBI:30616"/>
    </ligand>
</feature>
<keyword evidence="14" id="KW-0206">Cytoskeleton</keyword>
<keyword evidence="5" id="KW-0493">Microtubule</keyword>
<dbReference type="GO" id="GO:0005875">
    <property type="term" value="C:microtubule associated complex"/>
    <property type="evidence" value="ECO:0007669"/>
    <property type="project" value="TreeGrafter"/>
</dbReference>
<evidence type="ECO:0000256" key="14">
    <source>
        <dbReference type="ARBA" id="ARBA00023212"/>
    </source>
</evidence>
<keyword evidence="9" id="KW-0408">Iron</keyword>
<dbReference type="AlphaFoldDB" id="A0A154P8G1"/>
<feature type="coiled-coil region" evidence="18">
    <location>
        <begin position="344"/>
        <end position="433"/>
    </location>
</feature>
<comment type="cofactor">
    <cofactor evidence="1">
        <name>[4Fe-4S] cluster</name>
        <dbReference type="ChEBI" id="CHEBI:49883"/>
    </cofactor>
</comment>
<keyword evidence="11 18" id="KW-0175">Coiled coil</keyword>
<evidence type="ECO:0000256" key="7">
    <source>
        <dbReference type="ARBA" id="ARBA00022741"/>
    </source>
</evidence>
<evidence type="ECO:0000256" key="11">
    <source>
        <dbReference type="ARBA" id="ARBA00023054"/>
    </source>
</evidence>
<evidence type="ECO:0000313" key="21">
    <source>
        <dbReference type="Proteomes" id="UP000076502"/>
    </source>
</evidence>
<dbReference type="GO" id="GO:0003777">
    <property type="term" value="F:microtubule motor activity"/>
    <property type="evidence" value="ECO:0007669"/>
    <property type="project" value="InterPro"/>
</dbReference>
<dbReference type="STRING" id="178035.A0A154P8G1"/>
<gene>
    <name evidence="20" type="ORF">WN55_10018</name>
</gene>
<evidence type="ECO:0000256" key="6">
    <source>
        <dbReference type="ARBA" id="ARBA00022723"/>
    </source>
</evidence>
<dbReference type="Gene3D" id="3.40.850.10">
    <property type="entry name" value="Kinesin motor domain"/>
    <property type="match status" value="1"/>
</dbReference>
<dbReference type="GO" id="GO:0005829">
    <property type="term" value="C:cytosol"/>
    <property type="evidence" value="ECO:0007669"/>
    <property type="project" value="UniProtKB-ARBA"/>
</dbReference>
<evidence type="ECO:0000256" key="8">
    <source>
        <dbReference type="ARBA" id="ARBA00022840"/>
    </source>
</evidence>
<dbReference type="GO" id="GO:0005634">
    <property type="term" value="C:nucleus"/>
    <property type="evidence" value="ECO:0007669"/>
    <property type="project" value="UniProtKB-SubCell"/>
</dbReference>
<dbReference type="InterPro" id="IPR001752">
    <property type="entry name" value="Kinesin_motor_dom"/>
</dbReference>
<feature type="domain" description="Kinesin motor" evidence="19">
    <location>
        <begin position="5"/>
        <end position="329"/>
    </location>
</feature>
<evidence type="ECO:0000256" key="12">
    <source>
        <dbReference type="ARBA" id="ARBA00023125"/>
    </source>
</evidence>
<dbReference type="PRINTS" id="PR00380">
    <property type="entry name" value="KINESINHEAVY"/>
</dbReference>
<dbReference type="GO" id="GO:0007018">
    <property type="term" value="P:microtubule-based movement"/>
    <property type="evidence" value="ECO:0007669"/>
    <property type="project" value="InterPro"/>
</dbReference>
<organism evidence="20 21">
    <name type="scientific">Dufourea novaeangliae</name>
    <name type="common">Sweat bee</name>
    <dbReference type="NCBI Taxonomy" id="178035"/>
    <lineage>
        <taxon>Eukaryota</taxon>
        <taxon>Metazoa</taxon>
        <taxon>Ecdysozoa</taxon>
        <taxon>Arthropoda</taxon>
        <taxon>Hexapoda</taxon>
        <taxon>Insecta</taxon>
        <taxon>Pterygota</taxon>
        <taxon>Neoptera</taxon>
        <taxon>Endopterygota</taxon>
        <taxon>Hymenoptera</taxon>
        <taxon>Apocrita</taxon>
        <taxon>Aculeata</taxon>
        <taxon>Apoidea</taxon>
        <taxon>Anthophila</taxon>
        <taxon>Halictidae</taxon>
        <taxon>Rophitinae</taxon>
        <taxon>Dufourea</taxon>
    </lineage>
</organism>
<evidence type="ECO:0000256" key="4">
    <source>
        <dbReference type="ARBA" id="ARBA00022490"/>
    </source>
</evidence>
<dbReference type="EMBL" id="KQ434844">
    <property type="protein sequence ID" value="KZC08147.1"/>
    <property type="molecule type" value="Genomic_DNA"/>
</dbReference>
<keyword evidence="15" id="KW-0539">Nucleus</keyword>
<dbReference type="Proteomes" id="UP000076502">
    <property type="component" value="Unassembled WGS sequence"/>
</dbReference>
<evidence type="ECO:0000256" key="13">
    <source>
        <dbReference type="ARBA" id="ARBA00023175"/>
    </source>
</evidence>
<evidence type="ECO:0000259" key="19">
    <source>
        <dbReference type="PROSITE" id="PS50067"/>
    </source>
</evidence>
<comment type="subcellular location">
    <subcellularLocation>
        <location evidence="3">Cytoplasm</location>
        <location evidence="3">Cytoskeleton</location>
    </subcellularLocation>
    <subcellularLocation>
        <location evidence="2">Nucleus</location>
    </subcellularLocation>
</comment>
<evidence type="ECO:0000256" key="18">
    <source>
        <dbReference type="SAM" id="Coils"/>
    </source>
</evidence>
<dbReference type="InterPro" id="IPR027640">
    <property type="entry name" value="Kinesin-like_fam"/>
</dbReference>
<dbReference type="SUPFAM" id="SSF52540">
    <property type="entry name" value="P-loop containing nucleoside triphosphate hydrolases"/>
    <property type="match status" value="1"/>
</dbReference>
<dbReference type="Pfam" id="PF25764">
    <property type="entry name" value="KIF21A_4th"/>
    <property type="match status" value="1"/>
</dbReference>
<evidence type="ECO:0000256" key="9">
    <source>
        <dbReference type="ARBA" id="ARBA00023004"/>
    </source>
</evidence>
<dbReference type="PROSITE" id="PS00411">
    <property type="entry name" value="KINESIN_MOTOR_1"/>
    <property type="match status" value="1"/>
</dbReference>
<keyword evidence="7 17" id="KW-0547">Nucleotide-binding</keyword>
<evidence type="ECO:0000256" key="1">
    <source>
        <dbReference type="ARBA" id="ARBA00001966"/>
    </source>
</evidence>
<sequence length="1048" mass="120534">MSEDTVRVAVRVRPLVQTEIEKGCQPCLEVVPGEPQIVIRNTDKAFTFNYVFPSNIGQEEFYKTAIKGMVGNIFQGYNVTILAYGQTGSGKTHSMGTNYVESEDTGIIPRAIHDIFDMIQLKEGWSFKVTVSFMELYQEQLYDLLTDKQRNQSIVDIRDDGKNIKISGLVEKEVTNADEALQCLTHGSLGRVTGATAMNAQSSRSHAIFTVSIYQQKLDDPNTATAAKFHLVDLAGSERSKKTQATGERFKEGVNINKGLLALGNVISQLGEGGSMSYVGYRDSKLTRLLQDSLGGNSMTLMIACVSPADYNLDETLSTLRYADRARKIKNKPVVNQDPKVSEINRLNKVVQELKLALIDQEVRISCPAEHQELEKINQSLQAKIRDLTEKLNTNLIEFVGTLEKAELVEQAREKIQEDIMKILDQCKELLDDFDKNPDACANHRTKIEALYIKILDIEKDQKKTSKQLINCGMEPIDSKTFTMYEGNEEQTSLNELNSENNDSLDDLDGKEEEHTLFQVKRNDKVQDINKELAIKEGLMSQLLKNSSQLIDYSKELQEMEQEIKTLQMEREELLLALQTVQANNVPSKLAESRRKKVQELEKKISDMKRKISEQDRIVKIKEKQDQQIRQLSNEMKSLKQTRVKLIRQMRSESNRFVKWKESKEKELNRLKNQNRKQTNEVTRLKTWHNQQEIVFKRKMEEAFAVNKRLKDALDLQKRAATMRKEKANNTDKIKNWLTQEVQILVSTVDAEYSLEKLMQDRASLAAMLEKFRNSTDPNIEQISELTEFLDLRNTQITDLQQKIVESDQENRVNTRLQKIHSMDEAKTVVKMLFKQTAESRKMQCSKACEYNDLLEKYELLQAQMNEYRVKEKERRLSKQLVLKDTANRSSDFEDEENTKLKAELEHSKEKCQRLEQSVLTEVKNKNEMSKSIAKRQTRDIKLMNENCNPEADDTIVDDEDDVRRDPDWIRTPLYNRIRKLLNTTKDISAERSTLKRTSDEEIKCGCKTKCATRVCSCRKNKVICGNCGCNPELCQNKDLKNVSVLIL</sequence>
<keyword evidence="21" id="KW-1185">Reference proteome</keyword>
<comment type="cofactor">
    <cofactor evidence="16">
        <name>[2Fe-2S] cluster</name>
        <dbReference type="ChEBI" id="CHEBI:190135"/>
    </cofactor>
</comment>
<evidence type="ECO:0000256" key="16">
    <source>
        <dbReference type="ARBA" id="ARBA00034078"/>
    </source>
</evidence>
<dbReference type="GO" id="GO:0051231">
    <property type="term" value="P:spindle elongation"/>
    <property type="evidence" value="ECO:0007669"/>
    <property type="project" value="TreeGrafter"/>
</dbReference>
<dbReference type="GO" id="GO:0005524">
    <property type="term" value="F:ATP binding"/>
    <property type="evidence" value="ECO:0007669"/>
    <property type="project" value="UniProtKB-UniRule"/>
</dbReference>
<dbReference type="InterPro" id="IPR036961">
    <property type="entry name" value="Kinesin_motor_dom_sf"/>
</dbReference>
<keyword evidence="4" id="KW-0963">Cytoplasm</keyword>
<keyword evidence="6" id="KW-0479">Metal-binding</keyword>
<protein>
    <submittedName>
        <fullName evidence="20">Chromosome-associated kinesin KIF4A</fullName>
    </submittedName>
</protein>
<dbReference type="GO" id="GO:0007052">
    <property type="term" value="P:mitotic spindle organization"/>
    <property type="evidence" value="ECO:0007669"/>
    <property type="project" value="TreeGrafter"/>
</dbReference>
<evidence type="ECO:0000256" key="15">
    <source>
        <dbReference type="ARBA" id="ARBA00023242"/>
    </source>
</evidence>
<dbReference type="SMART" id="SM00129">
    <property type="entry name" value="KISc"/>
    <property type="match status" value="1"/>
</dbReference>
<dbReference type="PANTHER" id="PTHR47969">
    <property type="entry name" value="CHROMOSOME-ASSOCIATED KINESIN KIF4A-RELATED"/>
    <property type="match status" value="1"/>
</dbReference>
<accession>A0A154P8G1</accession>
<keyword evidence="13 17" id="KW-0505">Motor protein</keyword>
<dbReference type="PANTHER" id="PTHR47969:SF15">
    <property type="entry name" value="CHROMOSOME-ASSOCIATED KINESIN KIF4A-RELATED"/>
    <property type="match status" value="1"/>
</dbReference>
<dbReference type="GO" id="GO:0046872">
    <property type="term" value="F:metal ion binding"/>
    <property type="evidence" value="ECO:0007669"/>
    <property type="project" value="UniProtKB-KW"/>
</dbReference>
<evidence type="ECO:0000313" key="20">
    <source>
        <dbReference type="EMBL" id="KZC08147.1"/>
    </source>
</evidence>
<evidence type="ECO:0000256" key="17">
    <source>
        <dbReference type="PROSITE-ProRule" id="PRU00283"/>
    </source>
</evidence>
<feature type="coiled-coil region" evidence="18">
    <location>
        <begin position="543"/>
        <end position="681"/>
    </location>
</feature>
<proteinExistence type="inferred from homology"/>
<comment type="similarity">
    <text evidence="17">Belongs to the TRAFAC class myosin-kinesin ATPase superfamily. Kinesin family.</text>
</comment>
<evidence type="ECO:0000256" key="3">
    <source>
        <dbReference type="ARBA" id="ARBA00004245"/>
    </source>
</evidence>
<dbReference type="CDD" id="cd01372">
    <property type="entry name" value="KISc_KIF4"/>
    <property type="match status" value="1"/>
</dbReference>
<evidence type="ECO:0000256" key="5">
    <source>
        <dbReference type="ARBA" id="ARBA00022701"/>
    </source>
</evidence>
<dbReference type="GO" id="GO:0008017">
    <property type="term" value="F:microtubule binding"/>
    <property type="evidence" value="ECO:0007669"/>
    <property type="project" value="InterPro"/>
</dbReference>
<reference evidence="20 21" key="1">
    <citation type="submission" date="2015-07" db="EMBL/GenBank/DDBJ databases">
        <title>The genome of Dufourea novaeangliae.</title>
        <authorList>
            <person name="Pan H."/>
            <person name="Kapheim K."/>
        </authorList>
    </citation>
    <scope>NUCLEOTIDE SEQUENCE [LARGE SCALE GENOMIC DNA]</scope>
    <source>
        <strain evidence="20">0120121106</strain>
        <tissue evidence="20">Whole body</tissue>
    </source>
</reference>
<keyword evidence="12" id="KW-0238">DNA-binding</keyword>
<dbReference type="FunFam" id="3.40.850.10:FF:000038">
    <property type="entry name" value="chromosome-associated kinesin KIF4A"/>
    <property type="match status" value="1"/>
</dbReference>
<dbReference type="GO" id="GO:0051536">
    <property type="term" value="F:iron-sulfur cluster binding"/>
    <property type="evidence" value="ECO:0007669"/>
    <property type="project" value="UniProtKB-KW"/>
</dbReference>
<evidence type="ECO:0000256" key="2">
    <source>
        <dbReference type="ARBA" id="ARBA00004123"/>
    </source>
</evidence>
<dbReference type="OrthoDB" id="3176171at2759"/>
<dbReference type="GO" id="GO:0005874">
    <property type="term" value="C:microtubule"/>
    <property type="evidence" value="ECO:0007669"/>
    <property type="project" value="UniProtKB-KW"/>
</dbReference>
<dbReference type="InterPro" id="IPR027417">
    <property type="entry name" value="P-loop_NTPase"/>
</dbReference>